<comment type="caution">
    <text evidence="1">The sequence shown here is derived from an EMBL/GenBank/DDBJ whole genome shotgun (WGS) entry which is preliminary data.</text>
</comment>
<dbReference type="RefSeq" id="WP_342959080.1">
    <property type="nucleotide sequence ID" value="NZ_JAZHFZ010000022.1"/>
</dbReference>
<gene>
    <name evidence="1" type="ORF">V4C56_18520</name>
</gene>
<proteinExistence type="predicted"/>
<protein>
    <submittedName>
        <fullName evidence="1">Uncharacterized protein</fullName>
    </submittedName>
</protein>
<sequence>MGSFEEGGLVGLIEDAGLRQELEDRVEARKLEKRKALLAERARLLKERDEELPALEAKAIAAYEALASLEQKVIDARQVLAYTHQRVHGANCRYGTGLIDAEIERLAPKFMQDAFDALQEPIDFLQGTVRFRPEQRRAGWGFHSIDVSNTEEIAALRKKCRDGQEEIRQMMFDVDGPAAAQRVRCAAIVEECVAMARPHLKDDRHWLTHQERKARATKLA</sequence>
<evidence type="ECO:0000313" key="1">
    <source>
        <dbReference type="EMBL" id="MEM5341604.1"/>
    </source>
</evidence>
<dbReference type="EMBL" id="JAZHGA010000012">
    <property type="protein sequence ID" value="MEM5341604.1"/>
    <property type="molecule type" value="Genomic_DNA"/>
</dbReference>
<name>A0ABU9R3H5_9BURK</name>
<keyword evidence="2" id="KW-1185">Reference proteome</keyword>
<reference evidence="1 2" key="1">
    <citation type="submission" date="2024-01" db="EMBL/GenBank/DDBJ databases">
        <title>The diversity of rhizobia nodulating Mimosa spp. in eleven states of Brazil covering several biomes is determined by host plant, location, and edaphic factors.</title>
        <authorList>
            <person name="Rouws L."/>
            <person name="Barauna A."/>
            <person name="Beukes C."/>
            <person name="De Faria S.M."/>
            <person name="Gross E."/>
            <person name="Dos Reis Junior F.B."/>
            <person name="Simon M."/>
            <person name="Maluk M."/>
            <person name="Odee D.W."/>
            <person name="Kenicer G."/>
            <person name="Young J.P.W."/>
            <person name="Reis V.M."/>
            <person name="Zilli J."/>
            <person name="James E.K."/>
        </authorList>
    </citation>
    <scope>NUCLEOTIDE SEQUENCE [LARGE SCALE GENOMIC DNA]</scope>
    <source>
        <strain evidence="1 2">JPY530</strain>
    </source>
</reference>
<dbReference type="Proteomes" id="UP001481677">
    <property type="component" value="Unassembled WGS sequence"/>
</dbReference>
<evidence type="ECO:0000313" key="2">
    <source>
        <dbReference type="Proteomes" id="UP001481677"/>
    </source>
</evidence>
<accession>A0ABU9R3H5</accession>
<organism evidence="1 2">
    <name type="scientific">Paraburkholderia azotifigens</name>
    <dbReference type="NCBI Taxonomy" id="2057004"/>
    <lineage>
        <taxon>Bacteria</taxon>
        <taxon>Pseudomonadati</taxon>
        <taxon>Pseudomonadota</taxon>
        <taxon>Betaproteobacteria</taxon>
        <taxon>Burkholderiales</taxon>
        <taxon>Burkholderiaceae</taxon>
        <taxon>Paraburkholderia</taxon>
    </lineage>
</organism>